<organism evidence="2 3">
    <name type="scientific">Phaseolus vulgaris</name>
    <name type="common">Kidney bean</name>
    <name type="synonym">French bean</name>
    <dbReference type="NCBI Taxonomy" id="3885"/>
    <lineage>
        <taxon>Eukaryota</taxon>
        <taxon>Viridiplantae</taxon>
        <taxon>Streptophyta</taxon>
        <taxon>Embryophyta</taxon>
        <taxon>Tracheophyta</taxon>
        <taxon>Spermatophyta</taxon>
        <taxon>Magnoliopsida</taxon>
        <taxon>eudicotyledons</taxon>
        <taxon>Gunneridae</taxon>
        <taxon>Pentapetalae</taxon>
        <taxon>rosids</taxon>
        <taxon>fabids</taxon>
        <taxon>Fabales</taxon>
        <taxon>Fabaceae</taxon>
        <taxon>Papilionoideae</taxon>
        <taxon>50 kb inversion clade</taxon>
        <taxon>NPAAA clade</taxon>
        <taxon>indigoferoid/millettioid clade</taxon>
        <taxon>Phaseoleae</taxon>
        <taxon>Phaseolus</taxon>
    </lineage>
</organism>
<name>V7C8P4_PHAVU</name>
<proteinExistence type="predicted"/>
<keyword evidence="1" id="KW-1133">Transmembrane helix</keyword>
<dbReference type="EMBL" id="CM002290">
    <property type="protein sequence ID" value="ESW25718.1"/>
    <property type="molecule type" value="Genomic_DNA"/>
</dbReference>
<evidence type="ECO:0000313" key="3">
    <source>
        <dbReference type="Proteomes" id="UP000000226"/>
    </source>
</evidence>
<evidence type="ECO:0000256" key="1">
    <source>
        <dbReference type="SAM" id="Phobius"/>
    </source>
</evidence>
<evidence type="ECO:0000313" key="2">
    <source>
        <dbReference type="EMBL" id="ESW25718.1"/>
    </source>
</evidence>
<keyword evidence="1" id="KW-0812">Transmembrane</keyword>
<feature type="transmembrane region" description="Helical" evidence="1">
    <location>
        <begin position="41"/>
        <end position="58"/>
    </location>
</feature>
<reference evidence="3" key="1">
    <citation type="journal article" date="2014" name="Nat. Genet.">
        <title>A reference genome for common bean and genome-wide analysis of dual domestications.</title>
        <authorList>
            <person name="Schmutz J."/>
            <person name="McClean P.E."/>
            <person name="Mamidi S."/>
            <person name="Wu G.A."/>
            <person name="Cannon S.B."/>
            <person name="Grimwood J."/>
            <person name="Jenkins J."/>
            <person name="Shu S."/>
            <person name="Song Q."/>
            <person name="Chavarro C."/>
            <person name="Torres-Torres M."/>
            <person name="Geffroy V."/>
            <person name="Moghaddam S.M."/>
            <person name="Gao D."/>
            <person name="Abernathy B."/>
            <person name="Barry K."/>
            <person name="Blair M."/>
            <person name="Brick M.A."/>
            <person name="Chovatia M."/>
            <person name="Gepts P."/>
            <person name="Goodstein D.M."/>
            <person name="Gonzales M."/>
            <person name="Hellsten U."/>
            <person name="Hyten D.L."/>
            <person name="Jia G."/>
            <person name="Kelly J.D."/>
            <person name="Kudrna D."/>
            <person name="Lee R."/>
            <person name="Richard M.M."/>
            <person name="Miklas P.N."/>
            <person name="Osorno J.M."/>
            <person name="Rodrigues J."/>
            <person name="Thareau V."/>
            <person name="Urrea C.A."/>
            <person name="Wang M."/>
            <person name="Yu Y."/>
            <person name="Zhang M."/>
            <person name="Wing R.A."/>
            <person name="Cregan P.B."/>
            <person name="Rokhsar D.S."/>
            <person name="Jackson S.A."/>
        </authorList>
    </citation>
    <scope>NUCLEOTIDE SEQUENCE [LARGE SCALE GENOMIC DNA]</scope>
    <source>
        <strain evidence="3">cv. G19833</strain>
    </source>
</reference>
<keyword evidence="3" id="KW-1185">Reference proteome</keyword>
<gene>
    <name evidence="2" type="ORF">PHAVU_003G059700g</name>
</gene>
<dbReference type="AlphaFoldDB" id="V7C8P4"/>
<accession>V7C8P4</accession>
<keyword evidence="1" id="KW-0472">Membrane</keyword>
<dbReference type="Proteomes" id="UP000000226">
    <property type="component" value="Chromosome 3"/>
</dbReference>
<protein>
    <submittedName>
        <fullName evidence="2">Uncharacterized protein</fullName>
    </submittedName>
</protein>
<sequence>MICYLILLLLSIPFLHGITSSFNLTFFIIFLLLSTSSSMPIVYSMIDVRMWFFIYFLLSLTSKFFNRYPSSFDFDHSFVSFNGGPSDYHILGREEWRRWSFVGGRIHI</sequence>
<dbReference type="Gramene" id="ESW25718">
    <property type="protein sequence ID" value="ESW25718"/>
    <property type="gene ID" value="PHAVU_003G059700g"/>
</dbReference>